<accession>A0A6L4X3B8</accession>
<name>A0A6L4X3B8_9BIFI</name>
<comment type="caution">
    <text evidence="1">The sequence shown here is derived from an EMBL/GenBank/DDBJ whole genome shotgun (WGS) entry which is preliminary data.</text>
</comment>
<proteinExistence type="predicted"/>
<dbReference type="AlphaFoldDB" id="A0A6L4X3B8"/>
<keyword evidence="2" id="KW-1185">Reference proteome</keyword>
<evidence type="ECO:0000313" key="2">
    <source>
        <dbReference type="Proteomes" id="UP000482084"/>
    </source>
</evidence>
<dbReference type="Proteomes" id="UP000482084">
    <property type="component" value="Unassembled WGS sequence"/>
</dbReference>
<dbReference type="EMBL" id="WBSM01000001">
    <property type="protein sequence ID" value="KAB8289294.1"/>
    <property type="molecule type" value="Genomic_DNA"/>
</dbReference>
<sequence length="137" mass="14495">MPVSVVPWLPAITGIEKIGPAADEVTATLTDKGRAIHVAGKITPVAGQDRYCVLRCGLVSLPAGTYTLANSLPAPMPDQTYVQLSAPNEFPSGTADKLATNANPQFALKGGNYPLQIVIRTPTAFDVTIRPRLDRLA</sequence>
<protein>
    <submittedName>
        <fullName evidence="1">Uncharacterized protein</fullName>
    </submittedName>
</protein>
<organism evidence="1 2">
    <name type="scientific">Bifidobacterium ramosum</name>
    <dbReference type="NCBI Taxonomy" id="1798158"/>
    <lineage>
        <taxon>Bacteria</taxon>
        <taxon>Bacillati</taxon>
        <taxon>Actinomycetota</taxon>
        <taxon>Actinomycetes</taxon>
        <taxon>Bifidobacteriales</taxon>
        <taxon>Bifidobacteriaceae</taxon>
        <taxon>Bifidobacterium</taxon>
    </lineage>
</organism>
<evidence type="ECO:0000313" key="1">
    <source>
        <dbReference type="EMBL" id="KAB8289294.1"/>
    </source>
</evidence>
<reference evidence="1 2" key="1">
    <citation type="submission" date="2019-10" db="EMBL/GenBank/DDBJ databases">
        <title>Characterization of the phylogenetic diversity of two novel species belonging to the genus Bifidobacterium: Bifidobacterium cebidarum sp. nov. and Bifidobacterium leontopitheci sp. nov.</title>
        <authorList>
            <person name="Lugli G.A."/>
            <person name="Duranti S."/>
            <person name="Milani C."/>
            <person name="Turroni F."/>
            <person name="Ventura M."/>
        </authorList>
    </citation>
    <scope>NUCLEOTIDE SEQUENCE [LARGE SCALE GENOMIC DNA]</scope>
    <source>
        <strain evidence="1 2">DSM 100688</strain>
    </source>
</reference>
<gene>
    <name evidence="1" type="ORF">DSM100688_0374</name>
</gene>